<protein>
    <submittedName>
        <fullName evidence="2">Stage II sporulation protein P</fullName>
    </submittedName>
</protein>
<dbReference type="STRING" id="767817.Desgi_2741"/>
<evidence type="ECO:0000256" key="1">
    <source>
        <dbReference type="SAM" id="Phobius"/>
    </source>
</evidence>
<name>R4KNM2_9FIRM</name>
<dbReference type="OrthoDB" id="1633470at2"/>
<keyword evidence="1" id="KW-1133">Transmembrane helix</keyword>
<gene>
    <name evidence="2" type="ORF">Desgi_2741</name>
</gene>
<dbReference type="EMBL" id="CP003273">
    <property type="protein sequence ID" value="AGL02145.1"/>
    <property type="molecule type" value="Genomic_DNA"/>
</dbReference>
<dbReference type="AlphaFoldDB" id="R4KNM2"/>
<reference evidence="2 3" key="1">
    <citation type="submission" date="2012-01" db="EMBL/GenBank/DDBJ databases">
        <title>Complete sequence of Desulfotomaculum gibsoniae DSM 7213.</title>
        <authorList>
            <consortium name="US DOE Joint Genome Institute"/>
            <person name="Lucas S."/>
            <person name="Han J."/>
            <person name="Lapidus A."/>
            <person name="Cheng J.-F."/>
            <person name="Goodwin L."/>
            <person name="Pitluck S."/>
            <person name="Peters L."/>
            <person name="Ovchinnikova G."/>
            <person name="Teshima H."/>
            <person name="Detter J.C."/>
            <person name="Han C."/>
            <person name="Tapia R."/>
            <person name="Land M."/>
            <person name="Hauser L."/>
            <person name="Kyrpides N."/>
            <person name="Ivanova N."/>
            <person name="Pagani I."/>
            <person name="Parshina S."/>
            <person name="Plugge C."/>
            <person name="Muyzer G."/>
            <person name="Kuever J."/>
            <person name="Ivanova A."/>
            <person name="Nazina T."/>
            <person name="Klenk H.-P."/>
            <person name="Brambilla E."/>
            <person name="Spring S."/>
            <person name="Stams A.F."/>
            <person name="Woyke T."/>
        </authorList>
    </citation>
    <scope>NUCLEOTIDE SEQUENCE [LARGE SCALE GENOMIC DNA]</scope>
    <source>
        <strain evidence="2 3">DSM 7213</strain>
    </source>
</reference>
<keyword evidence="3" id="KW-1185">Reference proteome</keyword>
<dbReference type="NCBIfam" id="TIGR02867">
    <property type="entry name" value="spore_II_P"/>
    <property type="match status" value="1"/>
</dbReference>
<keyword evidence="1" id="KW-0472">Membrane</keyword>
<dbReference type="RefSeq" id="WP_006521876.1">
    <property type="nucleotide sequence ID" value="NC_021184.1"/>
</dbReference>
<keyword evidence="1" id="KW-0812">Transmembrane</keyword>
<dbReference type="Proteomes" id="UP000013520">
    <property type="component" value="Chromosome"/>
</dbReference>
<dbReference type="InterPro" id="IPR010897">
    <property type="entry name" value="Spore_II_P"/>
</dbReference>
<dbReference type="eggNOG" id="COG1249">
    <property type="taxonomic scope" value="Bacteria"/>
</dbReference>
<sequence>MIALRAVLVIISICFAIAVYPMSSPAGEQADHVAGVCYEYIDQHGSIVTLTSREPARGDEIINAKGFHYRVVSVDGNTARVNLMGKDKNLLSYMDYYAKTKDVAVISNQEWRERPVGIYHTHSDESYLPTDGAASIPFKGGIFQVGENFTDALKDQKIKVLYNKTPHDPHDANAYYRSRRTALKLLKQNPVAIFDVHRDGIDDPDFYRRIVSNQDVTQIRLVVGRQNPKMSANLDFAKRLMAYVNKKNPELVKEIYMARGNYNQDLISTALLIEAGTYTNQKPEAENGVALLANAVPEMLGLTPPPQPTQTELPKAGHQGWKTALLITAVVLMIGIIFVFINNPKNKIKEYILNKMGMLNRLKK</sequence>
<organism evidence="2 3">
    <name type="scientific">Desulfoscipio gibsoniae DSM 7213</name>
    <dbReference type="NCBI Taxonomy" id="767817"/>
    <lineage>
        <taxon>Bacteria</taxon>
        <taxon>Bacillati</taxon>
        <taxon>Bacillota</taxon>
        <taxon>Clostridia</taxon>
        <taxon>Eubacteriales</taxon>
        <taxon>Desulfallaceae</taxon>
        <taxon>Desulfoscipio</taxon>
    </lineage>
</organism>
<evidence type="ECO:0000313" key="2">
    <source>
        <dbReference type="EMBL" id="AGL02145.1"/>
    </source>
</evidence>
<dbReference type="Pfam" id="PF07454">
    <property type="entry name" value="SpoIIP"/>
    <property type="match status" value="1"/>
</dbReference>
<feature type="transmembrane region" description="Helical" evidence="1">
    <location>
        <begin position="320"/>
        <end position="341"/>
    </location>
</feature>
<evidence type="ECO:0000313" key="3">
    <source>
        <dbReference type="Proteomes" id="UP000013520"/>
    </source>
</evidence>
<proteinExistence type="predicted"/>
<dbReference type="HOGENOM" id="CLU_040895_0_0_9"/>
<dbReference type="KEGG" id="dgi:Desgi_2741"/>
<accession>R4KNM2</accession>